<evidence type="ECO:0000256" key="1">
    <source>
        <dbReference type="SAM" id="MobiDB-lite"/>
    </source>
</evidence>
<gene>
    <name evidence="3" type="ORF">G5V58_16410</name>
</gene>
<reference evidence="3 4" key="1">
    <citation type="submission" date="2020-02" db="EMBL/GenBank/DDBJ databases">
        <title>Full genome sequence of Nocardioides sp. R-3366.</title>
        <authorList>
            <person name="Im W.-T."/>
        </authorList>
    </citation>
    <scope>NUCLEOTIDE SEQUENCE [LARGE SCALE GENOMIC DNA]</scope>
    <source>
        <strain evidence="3 4">R-3366</strain>
    </source>
</reference>
<dbReference type="GO" id="GO:0005737">
    <property type="term" value="C:cytoplasm"/>
    <property type="evidence" value="ECO:0007669"/>
    <property type="project" value="TreeGrafter"/>
</dbReference>
<organism evidence="3 4">
    <name type="scientific">Nocardioides anomalus</name>
    <dbReference type="NCBI Taxonomy" id="2712223"/>
    <lineage>
        <taxon>Bacteria</taxon>
        <taxon>Bacillati</taxon>
        <taxon>Actinomycetota</taxon>
        <taxon>Actinomycetes</taxon>
        <taxon>Propionibacteriales</taxon>
        <taxon>Nocardioidaceae</taxon>
        <taxon>Nocardioides</taxon>
    </lineage>
</organism>
<feature type="region of interest" description="Disordered" evidence="1">
    <location>
        <begin position="363"/>
        <end position="393"/>
    </location>
</feature>
<dbReference type="Gene3D" id="3.40.630.30">
    <property type="match status" value="2"/>
</dbReference>
<name>A0A6G6WG10_9ACTN</name>
<dbReference type="GO" id="GO:1990189">
    <property type="term" value="F:protein N-terminal-serine acetyltransferase activity"/>
    <property type="evidence" value="ECO:0007669"/>
    <property type="project" value="TreeGrafter"/>
</dbReference>
<dbReference type="AlphaFoldDB" id="A0A6G6WG10"/>
<dbReference type="SUPFAM" id="SSF55729">
    <property type="entry name" value="Acyl-CoA N-acyltransferases (Nat)"/>
    <property type="match status" value="2"/>
</dbReference>
<dbReference type="PANTHER" id="PTHR43441">
    <property type="entry name" value="RIBOSOMAL-PROTEIN-SERINE ACETYLTRANSFERASE"/>
    <property type="match status" value="1"/>
</dbReference>
<dbReference type="KEGG" id="nano:G5V58_16410"/>
<keyword evidence="3" id="KW-0808">Transferase</keyword>
<evidence type="ECO:0000313" key="3">
    <source>
        <dbReference type="EMBL" id="QIG44146.1"/>
    </source>
</evidence>
<dbReference type="Pfam" id="PF13302">
    <property type="entry name" value="Acetyltransf_3"/>
    <property type="match status" value="2"/>
</dbReference>
<evidence type="ECO:0000259" key="2">
    <source>
        <dbReference type="PROSITE" id="PS51186"/>
    </source>
</evidence>
<dbReference type="Proteomes" id="UP000502996">
    <property type="component" value="Chromosome"/>
</dbReference>
<dbReference type="InterPro" id="IPR016181">
    <property type="entry name" value="Acyl_CoA_acyltransferase"/>
</dbReference>
<proteinExistence type="predicted"/>
<keyword evidence="4" id="KW-1185">Reference proteome</keyword>
<feature type="domain" description="N-acetyltransferase" evidence="2">
    <location>
        <begin position="196"/>
        <end position="356"/>
    </location>
</feature>
<dbReference type="GO" id="GO:0008999">
    <property type="term" value="F:protein-N-terminal-alanine acetyltransferase activity"/>
    <property type="evidence" value="ECO:0007669"/>
    <property type="project" value="TreeGrafter"/>
</dbReference>
<dbReference type="InterPro" id="IPR000182">
    <property type="entry name" value="GNAT_dom"/>
</dbReference>
<dbReference type="PANTHER" id="PTHR43441:SF10">
    <property type="entry name" value="ACETYLTRANSFERASE"/>
    <property type="match status" value="1"/>
</dbReference>
<evidence type="ECO:0000313" key="4">
    <source>
        <dbReference type="Proteomes" id="UP000502996"/>
    </source>
</evidence>
<sequence>MPAPTTAPTLTDGVVTLRAHRADDVPRIVEQCRDPESVAWTTVPTPYDEEDARTYALEIVPQGWAEGRCEFAVEVDRRFAGSVALRHEAPGVAEIAYGSHPDVRGTGAMERALRLVLAWGFEEQGLRTVVWRAFVGNWASRRLAWRLGFRLEGTLRGLLPQRGALHDAWVGTLQHTDPQAPATVWLDNPALEGDGVRLRPFRADDAERVAEGIGDADAQHWLAFLPRDPGPVQGAAYVVQVTDRLAGGHTITWAVADPADDRLLGAVGLYRLAEEPELGYWTHPDARGRGLTTRAGALAVDHAFGTLGLPRLAAYVSAPNTASRAVLERLGFRETGTRREAARTGAGEVVDLVGYDLLAAEWPERSERSTRNASASTTNPATDSTEPMSSGEA</sequence>
<dbReference type="InterPro" id="IPR051908">
    <property type="entry name" value="Ribosomal_N-acetyltransferase"/>
</dbReference>
<dbReference type="EMBL" id="CP049257">
    <property type="protein sequence ID" value="QIG44146.1"/>
    <property type="molecule type" value="Genomic_DNA"/>
</dbReference>
<protein>
    <submittedName>
        <fullName evidence="3">GNAT N-acetyltransferase</fullName>
    </submittedName>
</protein>
<feature type="compositionally biased region" description="Polar residues" evidence="1">
    <location>
        <begin position="371"/>
        <end position="393"/>
    </location>
</feature>
<accession>A0A6G6WG10</accession>
<feature type="domain" description="N-acetyltransferase" evidence="2">
    <location>
        <begin position="15"/>
        <end position="172"/>
    </location>
</feature>
<dbReference type="PROSITE" id="PS51186">
    <property type="entry name" value="GNAT"/>
    <property type="match status" value="2"/>
</dbReference>